<gene>
    <name evidence="1" type="ordered locus">BCAH187_A3520</name>
</gene>
<sequence length="38" mass="4670">MNFIENESHLYFDYTTNKKRNVAHSAFLYIFFIKNLHC</sequence>
<protein>
    <submittedName>
        <fullName evidence="1">Uncharacterized protein</fullName>
    </submittedName>
</protein>
<accession>B7HZ73</accession>
<dbReference type="Proteomes" id="UP000002214">
    <property type="component" value="Chromosome"/>
</dbReference>
<dbReference type="HOGENOM" id="CLU_3324086_0_0_9"/>
<reference evidence="1 2" key="1">
    <citation type="submission" date="2008-10" db="EMBL/GenBank/DDBJ databases">
        <title>Genome sequence of Bacillus cereus AH187.</title>
        <authorList>
            <person name="Dodson R.J."/>
            <person name="Durkin A.S."/>
            <person name="Rosovitz M.J."/>
            <person name="Rasko D.A."/>
            <person name="Kolsto A.B."/>
            <person name="Okstad O.A."/>
            <person name="Ravel J."/>
            <person name="Sutton G."/>
        </authorList>
    </citation>
    <scope>NUCLEOTIDE SEQUENCE [LARGE SCALE GENOMIC DNA]</scope>
    <source>
        <strain evidence="1 2">AH187</strain>
    </source>
</reference>
<evidence type="ECO:0000313" key="1">
    <source>
        <dbReference type="EMBL" id="ACJ82005.1"/>
    </source>
</evidence>
<evidence type="ECO:0000313" key="2">
    <source>
        <dbReference type="Proteomes" id="UP000002214"/>
    </source>
</evidence>
<proteinExistence type="predicted"/>
<organism evidence="1 2">
    <name type="scientific">Bacillus cereus (strain AH187)</name>
    <dbReference type="NCBI Taxonomy" id="405534"/>
    <lineage>
        <taxon>Bacteria</taxon>
        <taxon>Bacillati</taxon>
        <taxon>Bacillota</taxon>
        <taxon>Bacilli</taxon>
        <taxon>Bacillales</taxon>
        <taxon>Bacillaceae</taxon>
        <taxon>Bacillus</taxon>
        <taxon>Bacillus cereus group</taxon>
    </lineage>
</organism>
<dbReference type="KEGG" id="bcr:BCAH187_A3520"/>
<dbReference type="EMBL" id="CP001177">
    <property type="protein sequence ID" value="ACJ82005.1"/>
    <property type="molecule type" value="Genomic_DNA"/>
</dbReference>
<name>B7HZ73_BACC7</name>
<dbReference type="AlphaFoldDB" id="B7HZ73"/>